<dbReference type="OrthoDB" id="6846267at2759"/>
<dbReference type="EMBL" id="KV878209">
    <property type="protein sequence ID" value="OJJ41076.1"/>
    <property type="molecule type" value="Genomic_DNA"/>
</dbReference>
<organism evidence="6 7">
    <name type="scientific">Aspergillus wentii DTO 134E9</name>
    <dbReference type="NCBI Taxonomy" id="1073089"/>
    <lineage>
        <taxon>Eukaryota</taxon>
        <taxon>Fungi</taxon>
        <taxon>Dikarya</taxon>
        <taxon>Ascomycota</taxon>
        <taxon>Pezizomycotina</taxon>
        <taxon>Eurotiomycetes</taxon>
        <taxon>Eurotiomycetidae</taxon>
        <taxon>Eurotiales</taxon>
        <taxon>Aspergillaceae</taxon>
        <taxon>Aspergillus</taxon>
        <taxon>Aspergillus subgen. Cremei</taxon>
    </lineage>
</organism>
<dbReference type="GO" id="GO:0016787">
    <property type="term" value="F:hydrolase activity"/>
    <property type="evidence" value="ECO:0007669"/>
    <property type="project" value="UniProtKB-KW"/>
</dbReference>
<dbReference type="EC" id="3.1.1.-" evidence="3"/>
<evidence type="ECO:0000259" key="5">
    <source>
        <dbReference type="Pfam" id="PF00135"/>
    </source>
</evidence>
<dbReference type="GeneID" id="63743333"/>
<dbReference type="VEuPathDB" id="FungiDB:ASPWEDRAFT_102513"/>
<evidence type="ECO:0000313" key="7">
    <source>
        <dbReference type="Proteomes" id="UP000184383"/>
    </source>
</evidence>
<sequence length="542" mass="60544">METSQHPHIQSLGQRGYIQGTTIVSKSTNSPLCHYFGGLRYALPPAQRWRRAHPLPSSYTYGTKEQPGRHDGKAGVCPQPGFRGPADETGWSEDCFQCNVWVPVGEAPKEEWPVFVFLHGGWLQFGTPNSVSLSALLSETDFKAIIVLPAYRLNVFGFLYSSELEQDAVSAGETVGNHGFWDQRLALEWTKENIHLFGGNAANITISGYSAGAYSVFHQLAYDLRLPKDISLVKQAIIWSNGPAVQSKSPSETQLQFNQFLSALNIPFSLPASEKIARLRALPAKALLSAASSIDIHQFRPTTDSAFIPASLFQSLDNGDFARRVAERNVRIMLGECRDEHSLYGIWYPPSSNSLPALRQRLLADYPRRVVDTLINHYYPAGQLPADCKNWDSDAFGRIYADMQVHKMQRGLVHALVTGGAAHCLYRYRIEYRLKCADHAVPPEWGVTHVTDQYMWFWGNGDVLEAGEKDLVKQAFLESLARFVRGDAEINWGTGSYREVRTLKPDGSVEISNDALWDDALRVWKALREVGEPMEAVSAVKL</sequence>
<comment type="similarity">
    <text evidence="1 3">Belongs to the type-B carboxylesterase/lipase family.</text>
</comment>
<name>A0A1L9S1P2_ASPWE</name>
<reference evidence="7" key="1">
    <citation type="journal article" date="2017" name="Genome Biol.">
        <title>Comparative genomics reveals high biological diversity and specific adaptations in the industrially and medically important fungal genus Aspergillus.</title>
        <authorList>
            <person name="de Vries R.P."/>
            <person name="Riley R."/>
            <person name="Wiebenga A."/>
            <person name="Aguilar-Osorio G."/>
            <person name="Amillis S."/>
            <person name="Uchima C.A."/>
            <person name="Anderluh G."/>
            <person name="Asadollahi M."/>
            <person name="Askin M."/>
            <person name="Barry K."/>
            <person name="Battaglia E."/>
            <person name="Bayram O."/>
            <person name="Benocci T."/>
            <person name="Braus-Stromeyer S.A."/>
            <person name="Caldana C."/>
            <person name="Canovas D."/>
            <person name="Cerqueira G.C."/>
            <person name="Chen F."/>
            <person name="Chen W."/>
            <person name="Choi C."/>
            <person name="Clum A."/>
            <person name="Dos Santos R.A."/>
            <person name="Damasio A.R."/>
            <person name="Diallinas G."/>
            <person name="Emri T."/>
            <person name="Fekete E."/>
            <person name="Flipphi M."/>
            <person name="Freyberg S."/>
            <person name="Gallo A."/>
            <person name="Gournas C."/>
            <person name="Habgood R."/>
            <person name="Hainaut M."/>
            <person name="Harispe M.L."/>
            <person name="Henrissat B."/>
            <person name="Hilden K.S."/>
            <person name="Hope R."/>
            <person name="Hossain A."/>
            <person name="Karabika E."/>
            <person name="Karaffa L."/>
            <person name="Karanyi Z."/>
            <person name="Krasevec N."/>
            <person name="Kuo A."/>
            <person name="Kusch H."/>
            <person name="LaButti K."/>
            <person name="Lagendijk E.L."/>
            <person name="Lapidus A."/>
            <person name="Levasseur A."/>
            <person name="Lindquist E."/>
            <person name="Lipzen A."/>
            <person name="Logrieco A.F."/>
            <person name="MacCabe A."/>
            <person name="Maekelae M.R."/>
            <person name="Malavazi I."/>
            <person name="Melin P."/>
            <person name="Meyer V."/>
            <person name="Mielnichuk N."/>
            <person name="Miskei M."/>
            <person name="Molnar A.P."/>
            <person name="Mule G."/>
            <person name="Ngan C.Y."/>
            <person name="Orejas M."/>
            <person name="Orosz E."/>
            <person name="Ouedraogo J.P."/>
            <person name="Overkamp K.M."/>
            <person name="Park H.-S."/>
            <person name="Perrone G."/>
            <person name="Piumi F."/>
            <person name="Punt P.J."/>
            <person name="Ram A.F."/>
            <person name="Ramon A."/>
            <person name="Rauscher S."/>
            <person name="Record E."/>
            <person name="Riano-Pachon D.M."/>
            <person name="Robert V."/>
            <person name="Roehrig J."/>
            <person name="Ruller R."/>
            <person name="Salamov A."/>
            <person name="Salih N.S."/>
            <person name="Samson R.A."/>
            <person name="Sandor E."/>
            <person name="Sanguinetti M."/>
            <person name="Schuetze T."/>
            <person name="Sepcic K."/>
            <person name="Shelest E."/>
            <person name="Sherlock G."/>
            <person name="Sophianopoulou V."/>
            <person name="Squina F.M."/>
            <person name="Sun H."/>
            <person name="Susca A."/>
            <person name="Todd R.B."/>
            <person name="Tsang A."/>
            <person name="Unkles S.E."/>
            <person name="van de Wiele N."/>
            <person name="van Rossen-Uffink D."/>
            <person name="Oliveira J.V."/>
            <person name="Vesth T.C."/>
            <person name="Visser J."/>
            <person name="Yu J.-H."/>
            <person name="Zhou M."/>
            <person name="Andersen M.R."/>
            <person name="Archer D.B."/>
            <person name="Baker S.E."/>
            <person name="Benoit I."/>
            <person name="Brakhage A.A."/>
            <person name="Braus G.H."/>
            <person name="Fischer R."/>
            <person name="Frisvad J.C."/>
            <person name="Goldman G.H."/>
            <person name="Houbraken J."/>
            <person name="Oakley B."/>
            <person name="Pocsi I."/>
            <person name="Scazzocchio C."/>
            <person name="Seiboth B."/>
            <person name="vanKuyk P.A."/>
            <person name="Wortman J."/>
            <person name="Dyer P.S."/>
            <person name="Grigoriev I.V."/>
        </authorList>
    </citation>
    <scope>NUCLEOTIDE SEQUENCE [LARGE SCALE GENOMIC DNA]</scope>
    <source>
        <strain evidence="7">DTO 134E9</strain>
    </source>
</reference>
<feature type="domain" description="Carboxylesterase type B" evidence="5">
    <location>
        <begin position="15"/>
        <end position="491"/>
    </location>
</feature>
<dbReference type="Proteomes" id="UP000184383">
    <property type="component" value="Unassembled WGS sequence"/>
</dbReference>
<evidence type="ECO:0000256" key="1">
    <source>
        <dbReference type="ARBA" id="ARBA00005964"/>
    </source>
</evidence>
<keyword evidence="7" id="KW-1185">Reference proteome</keyword>
<dbReference type="InterPro" id="IPR002018">
    <property type="entry name" value="CarbesteraseB"/>
</dbReference>
<keyword evidence="2 3" id="KW-0378">Hydrolase</keyword>
<dbReference type="Gene3D" id="3.40.50.1820">
    <property type="entry name" value="alpha/beta hydrolase"/>
    <property type="match status" value="1"/>
</dbReference>
<evidence type="ECO:0000256" key="4">
    <source>
        <dbReference type="SAM" id="MobiDB-lite"/>
    </source>
</evidence>
<dbReference type="AlphaFoldDB" id="A0A1L9S1P2"/>
<dbReference type="RefSeq" id="XP_040694752.1">
    <property type="nucleotide sequence ID" value="XM_040827485.1"/>
</dbReference>
<dbReference type="PANTHER" id="PTHR43142">
    <property type="entry name" value="CARBOXYLIC ESTER HYDROLASE"/>
    <property type="match status" value="1"/>
</dbReference>
<evidence type="ECO:0000313" key="6">
    <source>
        <dbReference type="EMBL" id="OJJ41076.1"/>
    </source>
</evidence>
<evidence type="ECO:0000256" key="2">
    <source>
        <dbReference type="ARBA" id="ARBA00022801"/>
    </source>
</evidence>
<protein>
    <recommendedName>
        <fullName evidence="3">Carboxylic ester hydrolase</fullName>
        <ecNumber evidence="3">3.1.1.-</ecNumber>
    </recommendedName>
</protein>
<dbReference type="STRING" id="1073089.A0A1L9S1P2"/>
<dbReference type="InterPro" id="IPR019826">
    <property type="entry name" value="Carboxylesterase_B_AS"/>
</dbReference>
<proteinExistence type="inferred from homology"/>
<dbReference type="SUPFAM" id="SSF53474">
    <property type="entry name" value="alpha/beta-Hydrolases"/>
    <property type="match status" value="1"/>
</dbReference>
<dbReference type="PROSITE" id="PS00122">
    <property type="entry name" value="CARBOXYLESTERASE_B_1"/>
    <property type="match status" value="1"/>
</dbReference>
<feature type="region of interest" description="Disordered" evidence="4">
    <location>
        <begin position="61"/>
        <end position="81"/>
    </location>
</feature>
<accession>A0A1L9S1P2</accession>
<dbReference type="Pfam" id="PF00135">
    <property type="entry name" value="COesterase"/>
    <property type="match status" value="1"/>
</dbReference>
<evidence type="ECO:0000256" key="3">
    <source>
        <dbReference type="RuleBase" id="RU361235"/>
    </source>
</evidence>
<dbReference type="InterPro" id="IPR029058">
    <property type="entry name" value="AB_hydrolase_fold"/>
</dbReference>
<gene>
    <name evidence="6" type="ORF">ASPWEDRAFT_102513</name>
</gene>
<dbReference type="PANTHER" id="PTHR43142:SF4">
    <property type="entry name" value="CARBOXYLIC ESTER HYDROLASE"/>
    <property type="match status" value="1"/>
</dbReference>